<reference evidence="2 3" key="1">
    <citation type="submission" date="2024-01" db="EMBL/GenBank/DDBJ databases">
        <title>The genome of the rayed Mediterranean limpet Patella caerulea (Linnaeus, 1758).</title>
        <authorList>
            <person name="Anh-Thu Weber A."/>
            <person name="Halstead-Nussloch G."/>
        </authorList>
    </citation>
    <scope>NUCLEOTIDE SEQUENCE [LARGE SCALE GENOMIC DNA]</scope>
    <source>
        <strain evidence="2">AATW-2023a</strain>
        <tissue evidence="2">Whole specimen</tissue>
    </source>
</reference>
<evidence type="ECO:0000256" key="1">
    <source>
        <dbReference type="SAM" id="MobiDB-lite"/>
    </source>
</evidence>
<dbReference type="GO" id="GO:1990450">
    <property type="term" value="F:linear polyubiquitin binding"/>
    <property type="evidence" value="ECO:0007669"/>
    <property type="project" value="TreeGrafter"/>
</dbReference>
<evidence type="ECO:0000313" key="2">
    <source>
        <dbReference type="EMBL" id="KAK6178262.1"/>
    </source>
</evidence>
<keyword evidence="3" id="KW-1185">Reference proteome</keyword>
<dbReference type="GO" id="GO:0036435">
    <property type="term" value="F:K48-linked polyubiquitin modification-dependent protein binding"/>
    <property type="evidence" value="ECO:0007669"/>
    <property type="project" value="TreeGrafter"/>
</dbReference>
<evidence type="ECO:0000313" key="3">
    <source>
        <dbReference type="Proteomes" id="UP001347796"/>
    </source>
</evidence>
<dbReference type="PANTHER" id="PTHR16004">
    <property type="entry name" value="RING FINGER PROTEIN 31-RELATED"/>
    <property type="match status" value="1"/>
</dbReference>
<comment type="caution">
    <text evidence="2">The sequence shown here is derived from an EMBL/GenBank/DDBJ whole genome shotgun (WGS) entry which is preliminary data.</text>
</comment>
<dbReference type="Proteomes" id="UP001347796">
    <property type="component" value="Unassembled WGS sequence"/>
</dbReference>
<dbReference type="GO" id="GO:0071797">
    <property type="term" value="C:LUBAC complex"/>
    <property type="evidence" value="ECO:0007669"/>
    <property type="project" value="InterPro"/>
</dbReference>
<dbReference type="AlphaFoldDB" id="A0AAN8JIX6"/>
<dbReference type="SUPFAM" id="SSF143503">
    <property type="entry name" value="PUG domain-like"/>
    <property type="match status" value="1"/>
</dbReference>
<dbReference type="GO" id="GO:0070530">
    <property type="term" value="F:K63-linked polyubiquitin modification-dependent protein binding"/>
    <property type="evidence" value="ECO:0007669"/>
    <property type="project" value="TreeGrafter"/>
</dbReference>
<sequence length="283" mass="32136">MRVKVINRNVRSVQHNSLKIQYRYCVTSTSSIKNPAPDSSDCLKMGQATSNQVHNNPEGGDEEVAAIDSRLLEFRHNFMKAVQKGEEYTHFVKSLISLPCPVSLKYAVLNVKHILEQNNQSEEELKKIPIALGILEKYCRHLLKPVSLRAEMWRSVKYSNPIYRDRVEPLKGSTDVMELMGYSVKVEDGIYFPEGKEPDMELTRNLLTDIIMARQEMELYLIGAHPQPAHIDQYLPQNTIILQQSGYETSSTSPRNITSKTGGEMKNKGELPSSDQIIICINI</sequence>
<gene>
    <name evidence="2" type="ORF">SNE40_013069</name>
</gene>
<proteinExistence type="predicted"/>
<protein>
    <submittedName>
        <fullName evidence="2">Uncharacterized protein</fullName>
    </submittedName>
</protein>
<dbReference type="PANTHER" id="PTHR16004:SF2">
    <property type="entry name" value="E3 UBIQUITIN-PROTEIN LIGASE LUBEL"/>
    <property type="match status" value="1"/>
</dbReference>
<feature type="compositionally biased region" description="Polar residues" evidence="1">
    <location>
        <begin position="246"/>
        <end position="261"/>
    </location>
</feature>
<dbReference type="GO" id="GO:0061630">
    <property type="term" value="F:ubiquitin protein ligase activity"/>
    <property type="evidence" value="ECO:0007669"/>
    <property type="project" value="TreeGrafter"/>
</dbReference>
<dbReference type="EMBL" id="JAZGQO010000009">
    <property type="protein sequence ID" value="KAK6178262.1"/>
    <property type="molecule type" value="Genomic_DNA"/>
</dbReference>
<dbReference type="InterPro" id="IPR026254">
    <property type="entry name" value="RNF31-like"/>
</dbReference>
<organism evidence="2 3">
    <name type="scientific">Patella caerulea</name>
    <name type="common">Rayed Mediterranean limpet</name>
    <dbReference type="NCBI Taxonomy" id="87958"/>
    <lineage>
        <taxon>Eukaryota</taxon>
        <taxon>Metazoa</taxon>
        <taxon>Spiralia</taxon>
        <taxon>Lophotrochozoa</taxon>
        <taxon>Mollusca</taxon>
        <taxon>Gastropoda</taxon>
        <taxon>Patellogastropoda</taxon>
        <taxon>Patelloidea</taxon>
        <taxon>Patellidae</taxon>
        <taxon>Patella</taxon>
    </lineage>
</organism>
<feature type="region of interest" description="Disordered" evidence="1">
    <location>
        <begin position="246"/>
        <end position="268"/>
    </location>
</feature>
<dbReference type="GO" id="GO:0097039">
    <property type="term" value="P:protein linear polyubiquitination"/>
    <property type="evidence" value="ECO:0007669"/>
    <property type="project" value="TreeGrafter"/>
</dbReference>
<name>A0AAN8JIX6_PATCE</name>
<dbReference type="Gene3D" id="1.20.58.2190">
    <property type="match status" value="1"/>
</dbReference>
<accession>A0AAN8JIX6</accession>
<dbReference type="InterPro" id="IPR036339">
    <property type="entry name" value="PUB-like_dom_sf"/>
</dbReference>